<evidence type="ECO:0000313" key="3">
    <source>
        <dbReference type="EMBL" id="KAK9071665.1"/>
    </source>
</evidence>
<keyword evidence="1" id="KW-1133">Transmembrane helix</keyword>
<keyword evidence="1" id="KW-0812">Transmembrane</keyword>
<dbReference type="EMBL" id="JBCNJP010000010">
    <property type="protein sequence ID" value="KAK9071665.1"/>
    <property type="molecule type" value="Genomic_DNA"/>
</dbReference>
<evidence type="ECO:0000256" key="1">
    <source>
        <dbReference type="SAM" id="Phobius"/>
    </source>
</evidence>
<accession>A0AAP0CJ47</accession>
<evidence type="ECO:0000313" key="4">
    <source>
        <dbReference type="Proteomes" id="UP001408789"/>
    </source>
</evidence>
<dbReference type="AlphaFoldDB" id="A0AAP0CJ47"/>
<name>A0AAP0CJ47_9ASTR</name>
<keyword evidence="1" id="KW-0472">Membrane</keyword>
<proteinExistence type="predicted"/>
<dbReference type="EMBL" id="JBCNJP010000023">
    <property type="protein sequence ID" value="KAK9057626.1"/>
    <property type="molecule type" value="Genomic_DNA"/>
</dbReference>
<reference evidence="2 4" key="1">
    <citation type="submission" date="2024-04" db="EMBL/GenBank/DDBJ databases">
        <title>The reference genome of an endangered Asteraceae, Deinandra increscens subsp. villosa, native to the Central Coast of California.</title>
        <authorList>
            <person name="Guilliams M."/>
            <person name="Hasenstab-Lehman K."/>
            <person name="Meyer R."/>
            <person name="Mcevoy S."/>
        </authorList>
    </citation>
    <scope>NUCLEOTIDE SEQUENCE [LARGE SCALE GENOMIC DNA]</scope>
    <source>
        <tissue evidence="2">Leaf</tissue>
    </source>
</reference>
<feature type="transmembrane region" description="Helical" evidence="1">
    <location>
        <begin position="95"/>
        <end position="113"/>
    </location>
</feature>
<comment type="caution">
    <text evidence="2">The sequence shown here is derived from an EMBL/GenBank/DDBJ whole genome shotgun (WGS) entry which is preliminary data.</text>
</comment>
<protein>
    <submittedName>
        <fullName evidence="2">Uncharacterized protein</fullName>
    </submittedName>
</protein>
<organism evidence="2 4">
    <name type="scientific">Deinandra increscens subsp. villosa</name>
    <dbReference type="NCBI Taxonomy" id="3103831"/>
    <lineage>
        <taxon>Eukaryota</taxon>
        <taxon>Viridiplantae</taxon>
        <taxon>Streptophyta</taxon>
        <taxon>Embryophyta</taxon>
        <taxon>Tracheophyta</taxon>
        <taxon>Spermatophyta</taxon>
        <taxon>Magnoliopsida</taxon>
        <taxon>eudicotyledons</taxon>
        <taxon>Gunneridae</taxon>
        <taxon>Pentapetalae</taxon>
        <taxon>asterids</taxon>
        <taxon>campanulids</taxon>
        <taxon>Asterales</taxon>
        <taxon>Asteraceae</taxon>
        <taxon>Asteroideae</taxon>
        <taxon>Heliantheae alliance</taxon>
        <taxon>Madieae</taxon>
        <taxon>Madiinae</taxon>
        <taxon>Deinandra</taxon>
    </lineage>
</organism>
<keyword evidence="4" id="KW-1185">Reference proteome</keyword>
<dbReference type="Proteomes" id="UP001408789">
    <property type="component" value="Unassembled WGS sequence"/>
</dbReference>
<sequence length="130" mass="14436">MNDHKTTVDMDNERLTAELAVKDSSSVVIKIRRKLPDFLQSVKLKYVKLGYGYSCNTATLITLIILFPLILATLVQLTGVDFHAVVSVFTSFNSATGLAGAVLLFFFSGVYFAKRPSPERETVSIETREK</sequence>
<gene>
    <name evidence="3" type="ORF">SSX86_008094</name>
    <name evidence="2" type="ORF">SSX86_022462</name>
</gene>
<evidence type="ECO:0000313" key="2">
    <source>
        <dbReference type="EMBL" id="KAK9057626.1"/>
    </source>
</evidence>
<feature type="transmembrane region" description="Helical" evidence="1">
    <location>
        <begin position="53"/>
        <end position="75"/>
    </location>
</feature>